<evidence type="ECO:0000256" key="7">
    <source>
        <dbReference type="ARBA" id="ARBA00022723"/>
    </source>
</evidence>
<comment type="caution">
    <text evidence="12">The sequence shown here is derived from an EMBL/GenBank/DDBJ whole genome shotgun (WGS) entry which is preliminary data.</text>
</comment>
<keyword evidence="8" id="KW-0255">Endonuclease</keyword>
<dbReference type="Pfam" id="PF00583">
    <property type="entry name" value="Acetyltransf_1"/>
    <property type="match status" value="1"/>
</dbReference>
<organism evidence="12 13">
    <name type="scientific">Heterostelium pallidum (strain ATCC 26659 / Pp 5 / PN500)</name>
    <name type="common">Cellular slime mold</name>
    <name type="synonym">Polysphondylium pallidum</name>
    <dbReference type="NCBI Taxonomy" id="670386"/>
    <lineage>
        <taxon>Eukaryota</taxon>
        <taxon>Amoebozoa</taxon>
        <taxon>Evosea</taxon>
        <taxon>Eumycetozoa</taxon>
        <taxon>Dictyostelia</taxon>
        <taxon>Acytosteliales</taxon>
        <taxon>Acytosteliaceae</taxon>
        <taxon>Heterostelium</taxon>
    </lineage>
</organism>
<proteinExistence type="inferred from homology"/>
<dbReference type="Gene3D" id="3.40.630.30">
    <property type="match status" value="1"/>
</dbReference>
<evidence type="ECO:0000256" key="3">
    <source>
        <dbReference type="ARBA" id="ARBA00007823"/>
    </source>
</evidence>
<dbReference type="InterPro" id="IPR047151">
    <property type="entry name" value="RNZ2-like"/>
</dbReference>
<dbReference type="EC" id="3.1.26.11" evidence="4"/>
<keyword evidence="10" id="KW-0862">Zinc</keyword>
<dbReference type="SUPFAM" id="SSF55729">
    <property type="entry name" value="Acyl-CoA N-acyltransferases (Nat)"/>
    <property type="match status" value="1"/>
</dbReference>
<keyword evidence="6" id="KW-0540">Nuclease</keyword>
<dbReference type="SUPFAM" id="SSF56281">
    <property type="entry name" value="Metallo-hydrolase/oxidoreductase"/>
    <property type="match status" value="2"/>
</dbReference>
<dbReference type="FunCoup" id="D3B1D5">
    <property type="interactions" value="9"/>
</dbReference>
<evidence type="ECO:0000259" key="11">
    <source>
        <dbReference type="PROSITE" id="PS51186"/>
    </source>
</evidence>
<accession>D3B1D5</accession>
<evidence type="ECO:0000256" key="5">
    <source>
        <dbReference type="ARBA" id="ARBA00022694"/>
    </source>
</evidence>
<name>D3B1D5_HETP5</name>
<comment type="catalytic activity">
    <reaction evidence="1">
        <text>Endonucleolytic cleavage of RNA, removing extra 3' nucleotides from tRNA precursor, generating 3' termini of tRNAs. A 3'-hydroxy group is left at the tRNA terminus and a 5'-phosphoryl group is left at the trailer molecule.</text>
        <dbReference type="EC" id="3.1.26.11"/>
    </reaction>
</comment>
<evidence type="ECO:0000256" key="6">
    <source>
        <dbReference type="ARBA" id="ARBA00022722"/>
    </source>
</evidence>
<dbReference type="Gene3D" id="3.60.15.10">
    <property type="entry name" value="Ribonuclease Z/Hydroxyacylglutathione hydrolase-like"/>
    <property type="match status" value="3"/>
</dbReference>
<dbReference type="PROSITE" id="PS51186">
    <property type="entry name" value="GNAT"/>
    <property type="match status" value="1"/>
</dbReference>
<evidence type="ECO:0000256" key="1">
    <source>
        <dbReference type="ARBA" id="ARBA00000402"/>
    </source>
</evidence>
<dbReference type="InterPro" id="IPR016181">
    <property type="entry name" value="Acyl_CoA_acyltransferase"/>
</dbReference>
<dbReference type="EMBL" id="ADBJ01000008">
    <property type="protein sequence ID" value="EFA85109.1"/>
    <property type="molecule type" value="Genomic_DNA"/>
</dbReference>
<dbReference type="GO" id="GO:1990180">
    <property type="term" value="P:mitochondrial tRNA 3'-end processing"/>
    <property type="evidence" value="ECO:0007669"/>
    <property type="project" value="TreeGrafter"/>
</dbReference>
<evidence type="ECO:0000256" key="10">
    <source>
        <dbReference type="ARBA" id="ARBA00022833"/>
    </source>
</evidence>
<dbReference type="STRING" id="670386.D3B1D5"/>
<dbReference type="GO" id="GO:0042781">
    <property type="term" value="F:3'-tRNA processing endoribonuclease activity"/>
    <property type="evidence" value="ECO:0007669"/>
    <property type="project" value="UniProtKB-EC"/>
</dbReference>
<dbReference type="PANTHER" id="PTHR12553:SF54">
    <property type="entry name" value="RIBONUCLEASE Z"/>
    <property type="match status" value="1"/>
</dbReference>
<keyword evidence="5" id="KW-0819">tRNA processing</keyword>
<dbReference type="PANTHER" id="PTHR12553">
    <property type="entry name" value="ZINC PHOSPHODIESTERASE ELAC PROTEIN 2"/>
    <property type="match status" value="1"/>
</dbReference>
<keyword evidence="7" id="KW-0479">Metal-binding</keyword>
<evidence type="ECO:0000313" key="12">
    <source>
        <dbReference type="EMBL" id="EFA85109.1"/>
    </source>
</evidence>
<comment type="cofactor">
    <cofactor evidence="2">
        <name>Zn(2+)</name>
        <dbReference type="ChEBI" id="CHEBI:29105"/>
    </cofactor>
</comment>
<evidence type="ECO:0000256" key="9">
    <source>
        <dbReference type="ARBA" id="ARBA00022801"/>
    </source>
</evidence>
<dbReference type="AlphaFoldDB" id="D3B1D5"/>
<dbReference type="InterPro" id="IPR036866">
    <property type="entry name" value="RibonucZ/Hydroxyglut_hydro"/>
</dbReference>
<protein>
    <recommendedName>
        <fullName evidence="4">ribonuclease Z</fullName>
        <ecNumber evidence="4">3.1.26.11</ecNumber>
    </recommendedName>
</protein>
<evidence type="ECO:0000256" key="2">
    <source>
        <dbReference type="ARBA" id="ARBA00001947"/>
    </source>
</evidence>
<sequence length="943" mass="106670">MKGGGDTKKKHENIKIDRFLICFAKSQRLYIGISMKAGVKVMSNGGGYTNPSVMIWTPTDKKYSFNLGNGIHRQTMTLSTKVYDANTVFLTHIDPSTMADFPNYLLRNRYDFAVVGPVNTTQAILAHRYYVGRRNKTINVTECTNDIVLSDGYLTVYPVVIEPATVSINNNCGDVDQSMELERVKLPFIHAFNKPLTDNSTFKAALSMEMKSFYDWTVLRGGLLHFGSGHPTITTEEIENASENSGCIVHMIPESLAATPQYCAFIAKFSSNWQHLVLNESCSYNELLVKSAQMTNGLNKVAPNYFPALSPLCPAKPLPEQLASLSNVHRGRYQQCVVLNPLPANKCPLIDNSKCTEDVDLDFSFEVQSPRNGSVTELTPFEQKTESMLDSLTEEDMEMVFFGTGCSQASEFRDESCIYLDLFEKGGIMLDVGGGSYSQMYRKYGPELVKKDIELSLTLGKNMWKYLEFYDSNNFDNSNNQRMLKFLDDQMLLNVVQTIPVVHNFAATGIVIKSRQGWSVGYSGDTAFCERLATLPVCQDLTVLIHEATFQDHQPELAKKKSHSTFSDAVKTAKQSNAYTTILTHFSQRYPRLDTLVSNSDHTKVALAFDFMSINLKNLVGLPKALASLKIDPNDDEEMEVGFDLIDSQSRVKDGDVDFETIIYVCFKKSFFDYNVNFQALDSKYFENRWRVGMADYKASVGSFNIETNELVGIVIWGIDYDKNGQRVAYNITTGVMPEYRRIGLAYGMIQYSINMLKNQPYKLDKLSLEVITANERAVKCYEKCGFKIDRNLVIYSGILTAIEQKPEDQMSSGNKVLVLKGKDISIEKLSPKPLCESPWEFQAKCLMTDLENLECWSLIDENTEGKEPGRTYLLIYGPRNFVEYAHFESVEKGITLMNQLSLKYQNIMSLIQEEEEIVISVFKHFNLAIKLHEYEMSRPIDL</sequence>
<dbReference type="GO" id="GO:0046872">
    <property type="term" value="F:metal ion binding"/>
    <property type="evidence" value="ECO:0007669"/>
    <property type="project" value="UniProtKB-KW"/>
</dbReference>
<dbReference type="InterPro" id="IPR000182">
    <property type="entry name" value="GNAT_dom"/>
</dbReference>
<keyword evidence="9" id="KW-0378">Hydrolase</keyword>
<reference evidence="12 13" key="1">
    <citation type="journal article" date="2011" name="Genome Res.">
        <title>Phylogeny-wide analysis of social amoeba genomes highlights ancient origins for complex intercellular communication.</title>
        <authorList>
            <person name="Heidel A.J."/>
            <person name="Lawal H.M."/>
            <person name="Felder M."/>
            <person name="Schilde C."/>
            <person name="Helps N.R."/>
            <person name="Tunggal B."/>
            <person name="Rivero F."/>
            <person name="John U."/>
            <person name="Schleicher M."/>
            <person name="Eichinger L."/>
            <person name="Platzer M."/>
            <person name="Noegel A.A."/>
            <person name="Schaap P."/>
            <person name="Gloeckner G."/>
        </authorList>
    </citation>
    <scope>NUCLEOTIDE SEQUENCE [LARGE SCALE GENOMIC DNA]</scope>
    <source>
        <strain evidence="13">ATCC 26659 / Pp 5 / PN500</strain>
    </source>
</reference>
<feature type="domain" description="N-acetyltransferase" evidence="11">
    <location>
        <begin position="662"/>
        <end position="809"/>
    </location>
</feature>
<dbReference type="GeneID" id="31357631"/>
<dbReference type="InParanoid" id="D3B1D5"/>
<dbReference type="Proteomes" id="UP000001396">
    <property type="component" value="Unassembled WGS sequence"/>
</dbReference>
<dbReference type="RefSeq" id="XP_020437218.1">
    <property type="nucleotide sequence ID" value="XM_020573101.1"/>
</dbReference>
<comment type="similarity">
    <text evidence="3">Belongs to the RNase Z family.</text>
</comment>
<keyword evidence="13" id="KW-1185">Reference proteome</keyword>
<gene>
    <name evidence="12" type="ORF">PPL_02106</name>
</gene>
<dbReference type="GO" id="GO:0005739">
    <property type="term" value="C:mitochondrion"/>
    <property type="evidence" value="ECO:0007669"/>
    <property type="project" value="TreeGrafter"/>
</dbReference>
<evidence type="ECO:0000256" key="4">
    <source>
        <dbReference type="ARBA" id="ARBA00012477"/>
    </source>
</evidence>
<evidence type="ECO:0000256" key="8">
    <source>
        <dbReference type="ARBA" id="ARBA00022759"/>
    </source>
</evidence>
<dbReference type="GO" id="GO:0016747">
    <property type="term" value="F:acyltransferase activity, transferring groups other than amino-acyl groups"/>
    <property type="evidence" value="ECO:0007669"/>
    <property type="project" value="InterPro"/>
</dbReference>
<evidence type="ECO:0000313" key="13">
    <source>
        <dbReference type="Proteomes" id="UP000001396"/>
    </source>
</evidence>